<evidence type="ECO:0000256" key="9">
    <source>
        <dbReference type="ARBA" id="ARBA00023012"/>
    </source>
</evidence>
<evidence type="ECO:0000313" key="15">
    <source>
        <dbReference type="Proteomes" id="UP000219439"/>
    </source>
</evidence>
<dbReference type="PANTHER" id="PTHR45436">
    <property type="entry name" value="SENSOR HISTIDINE KINASE YKOH"/>
    <property type="match status" value="1"/>
</dbReference>
<feature type="domain" description="Histidine kinase" evidence="12">
    <location>
        <begin position="253"/>
        <end position="469"/>
    </location>
</feature>
<comment type="catalytic activity">
    <reaction evidence="1">
        <text>ATP + protein L-histidine = ADP + protein N-phospho-L-histidine.</text>
        <dbReference type="EC" id="2.7.13.3"/>
    </reaction>
</comment>
<dbReference type="InterPro" id="IPR003660">
    <property type="entry name" value="HAMP_dom"/>
</dbReference>
<keyword evidence="8 11" id="KW-1133">Transmembrane helix</keyword>
<dbReference type="SMART" id="SM00387">
    <property type="entry name" value="HATPase_c"/>
    <property type="match status" value="1"/>
</dbReference>
<protein>
    <recommendedName>
        <fullName evidence="3">histidine kinase</fullName>
        <ecNumber evidence="3">2.7.13.3</ecNumber>
    </recommendedName>
</protein>
<feature type="transmembrane region" description="Helical" evidence="11">
    <location>
        <begin position="14"/>
        <end position="31"/>
    </location>
</feature>
<evidence type="ECO:0000256" key="4">
    <source>
        <dbReference type="ARBA" id="ARBA00022553"/>
    </source>
</evidence>
<organism evidence="14 15">
    <name type="scientific">Cohaesibacter gelatinilyticus</name>
    <dbReference type="NCBI Taxonomy" id="372072"/>
    <lineage>
        <taxon>Bacteria</taxon>
        <taxon>Pseudomonadati</taxon>
        <taxon>Pseudomonadota</taxon>
        <taxon>Alphaproteobacteria</taxon>
        <taxon>Hyphomicrobiales</taxon>
        <taxon>Cohaesibacteraceae</taxon>
    </lineage>
</organism>
<dbReference type="PRINTS" id="PR00344">
    <property type="entry name" value="BCTRLSENSOR"/>
</dbReference>
<dbReference type="CDD" id="cd00075">
    <property type="entry name" value="HATPase"/>
    <property type="match status" value="1"/>
</dbReference>
<keyword evidence="15" id="KW-1185">Reference proteome</keyword>
<dbReference type="OrthoDB" id="8673316at2"/>
<name>A0A285NEK9_9HYPH</name>
<feature type="domain" description="HAMP" evidence="13">
    <location>
        <begin position="194"/>
        <end position="245"/>
    </location>
</feature>
<dbReference type="InterPro" id="IPR003594">
    <property type="entry name" value="HATPase_dom"/>
</dbReference>
<dbReference type="PANTHER" id="PTHR45436:SF1">
    <property type="entry name" value="SENSOR PROTEIN QSEC"/>
    <property type="match status" value="1"/>
</dbReference>
<evidence type="ECO:0000256" key="1">
    <source>
        <dbReference type="ARBA" id="ARBA00000085"/>
    </source>
</evidence>
<feature type="transmembrane region" description="Helical" evidence="11">
    <location>
        <begin position="170"/>
        <end position="193"/>
    </location>
</feature>
<dbReference type="AlphaFoldDB" id="A0A285NEK9"/>
<dbReference type="EC" id="2.7.13.3" evidence="3"/>
<keyword evidence="4" id="KW-0597">Phosphoprotein</keyword>
<dbReference type="Pfam" id="PF02518">
    <property type="entry name" value="HATPase_c"/>
    <property type="match status" value="1"/>
</dbReference>
<dbReference type="SMART" id="SM00388">
    <property type="entry name" value="HisKA"/>
    <property type="match status" value="1"/>
</dbReference>
<keyword evidence="10 11" id="KW-0472">Membrane</keyword>
<dbReference type="SUPFAM" id="SSF55874">
    <property type="entry name" value="ATPase domain of HSP90 chaperone/DNA topoisomerase II/histidine kinase"/>
    <property type="match status" value="1"/>
</dbReference>
<dbReference type="CDD" id="cd00082">
    <property type="entry name" value="HisKA"/>
    <property type="match status" value="1"/>
</dbReference>
<evidence type="ECO:0000313" key="14">
    <source>
        <dbReference type="EMBL" id="SNZ07397.1"/>
    </source>
</evidence>
<evidence type="ECO:0000259" key="12">
    <source>
        <dbReference type="PROSITE" id="PS50109"/>
    </source>
</evidence>
<dbReference type="InterPro" id="IPR004358">
    <property type="entry name" value="Sig_transdc_His_kin-like_C"/>
</dbReference>
<evidence type="ECO:0000256" key="2">
    <source>
        <dbReference type="ARBA" id="ARBA00004370"/>
    </source>
</evidence>
<keyword evidence="5" id="KW-0808">Transferase</keyword>
<comment type="subcellular location">
    <subcellularLocation>
        <location evidence="2">Membrane</location>
    </subcellularLocation>
</comment>
<dbReference type="InterPro" id="IPR003661">
    <property type="entry name" value="HisK_dim/P_dom"/>
</dbReference>
<evidence type="ECO:0000256" key="8">
    <source>
        <dbReference type="ARBA" id="ARBA00022989"/>
    </source>
</evidence>
<accession>A0A285NEK9</accession>
<dbReference type="GO" id="GO:0005886">
    <property type="term" value="C:plasma membrane"/>
    <property type="evidence" value="ECO:0007669"/>
    <property type="project" value="TreeGrafter"/>
</dbReference>
<reference evidence="14 15" key="1">
    <citation type="submission" date="2017-09" db="EMBL/GenBank/DDBJ databases">
        <authorList>
            <person name="Ehlers B."/>
            <person name="Leendertz F.H."/>
        </authorList>
    </citation>
    <scope>NUCLEOTIDE SEQUENCE [LARGE SCALE GENOMIC DNA]</scope>
    <source>
        <strain evidence="14 15">DSM 18289</strain>
    </source>
</reference>
<evidence type="ECO:0000256" key="3">
    <source>
        <dbReference type="ARBA" id="ARBA00012438"/>
    </source>
</evidence>
<dbReference type="GO" id="GO:0000155">
    <property type="term" value="F:phosphorelay sensor kinase activity"/>
    <property type="evidence" value="ECO:0007669"/>
    <property type="project" value="InterPro"/>
</dbReference>
<sequence>MNEQPTPYSLRRRLLLWLLIPLGLIALLALVDSYFNARQTANDAADRVLAGSVQAISERVFVNDSGQLEVDIPYVALDMLTSAAQDRVFYRIDGPDNEFVTGYRQLPVTLQKPQSLATRDAIQFDDTRYKRDKIRLAVMYTAASSGLRSIPFRVAVAETMIARQRLTQEILIRSALRQAVLVLSAAIIVWFAVTRGLRPLIKLEAAIGRRSPDDLRPILHHVPHEVSGLVLRINDFMARLSSSIHALKNFTGNASHQIRTPLAIIRTQITLAQRADQMEDAKHALITCNHAISDAERTLSQLMLLARLDHSARDDIQRSEINLSQIAKTVTTSFVPPAHEAGFDLGFEGEEDLICNGDEILISELLKNLIDNAIKHAKGGSEITVRVQSVKRDKQDYARLEVQDDGVGIPHEIANQMERFNHYVNLSEGNGLGLAIANEIANLFKAKLAIQPIDAGEGGLIRLDLERSS</sequence>
<gene>
    <name evidence="14" type="ORF">SAMN06265368_0916</name>
</gene>
<dbReference type="Proteomes" id="UP000219439">
    <property type="component" value="Unassembled WGS sequence"/>
</dbReference>
<dbReference type="RefSeq" id="WP_097152186.1">
    <property type="nucleotide sequence ID" value="NZ_OBEL01000001.1"/>
</dbReference>
<evidence type="ECO:0000256" key="6">
    <source>
        <dbReference type="ARBA" id="ARBA00022692"/>
    </source>
</evidence>
<dbReference type="EMBL" id="OBEL01000001">
    <property type="protein sequence ID" value="SNZ07397.1"/>
    <property type="molecule type" value="Genomic_DNA"/>
</dbReference>
<dbReference type="Gene3D" id="3.30.565.10">
    <property type="entry name" value="Histidine kinase-like ATPase, C-terminal domain"/>
    <property type="match status" value="1"/>
</dbReference>
<dbReference type="InterPro" id="IPR005467">
    <property type="entry name" value="His_kinase_dom"/>
</dbReference>
<dbReference type="InterPro" id="IPR036890">
    <property type="entry name" value="HATPase_C_sf"/>
</dbReference>
<evidence type="ECO:0000259" key="13">
    <source>
        <dbReference type="PROSITE" id="PS50885"/>
    </source>
</evidence>
<dbReference type="InterPro" id="IPR036097">
    <property type="entry name" value="HisK_dim/P_sf"/>
</dbReference>
<dbReference type="InterPro" id="IPR013727">
    <property type="entry name" value="2CSK_N"/>
</dbReference>
<evidence type="ECO:0000256" key="11">
    <source>
        <dbReference type="SAM" id="Phobius"/>
    </source>
</evidence>
<evidence type="ECO:0000256" key="7">
    <source>
        <dbReference type="ARBA" id="ARBA00022777"/>
    </source>
</evidence>
<keyword evidence="6 11" id="KW-0812">Transmembrane</keyword>
<keyword evidence="9" id="KW-0902">Two-component regulatory system</keyword>
<dbReference type="Pfam" id="PF08521">
    <property type="entry name" value="2CSK_N"/>
    <property type="match status" value="1"/>
</dbReference>
<dbReference type="InterPro" id="IPR050428">
    <property type="entry name" value="TCS_sensor_his_kinase"/>
</dbReference>
<dbReference type="Pfam" id="PF00512">
    <property type="entry name" value="HisKA"/>
    <property type="match status" value="1"/>
</dbReference>
<dbReference type="PROSITE" id="PS50109">
    <property type="entry name" value="HIS_KIN"/>
    <property type="match status" value="1"/>
</dbReference>
<evidence type="ECO:0000256" key="10">
    <source>
        <dbReference type="ARBA" id="ARBA00023136"/>
    </source>
</evidence>
<dbReference type="PROSITE" id="PS50885">
    <property type="entry name" value="HAMP"/>
    <property type="match status" value="1"/>
</dbReference>
<evidence type="ECO:0000256" key="5">
    <source>
        <dbReference type="ARBA" id="ARBA00022679"/>
    </source>
</evidence>
<keyword evidence="7 14" id="KW-0418">Kinase</keyword>
<dbReference type="Gene3D" id="1.10.287.130">
    <property type="match status" value="1"/>
</dbReference>
<dbReference type="SUPFAM" id="SSF47384">
    <property type="entry name" value="Homodimeric domain of signal transducing histidine kinase"/>
    <property type="match status" value="1"/>
</dbReference>
<proteinExistence type="predicted"/>